<accession>F7XLZ6</accession>
<sequence length="308" mass="35054">MMYSALTTLIYEIRTGEGNKMTVINITGCQMFEDEIVEIIYSDPKIDDVIIIENSDCNGIAKKLNDVGISYQIIPFEKMPLILKDTDRNYIVTINILSISLHGDPASLRDHVYSNVKDISQYSNGILLFYGLCGNVLKQIENDLNSLSCPVSILKDNDGKTVDDCIGAVVGGRKSFLKMVSSFNRKNTLVMTPMWINNWKKMFKYSGFIEHIDDIETAKFVLDTMGYENVVKINNRSPHIKNYKDKVEEFADLFGLNVLEIEGNRKIIHDSYKNFRDTVMTNNCVTSINASNTTRVYPQSRTELQYSQ</sequence>
<reference evidence="2" key="1">
    <citation type="submission" date="2010-07" db="EMBL/GenBank/DDBJ databases">
        <title>The complete genome of Methanosalsum zhilinae DSM 4017.</title>
        <authorList>
            <consortium name="US DOE Joint Genome Institute (JGI-PGF)"/>
            <person name="Lucas S."/>
            <person name="Copeland A."/>
            <person name="Lapidus A."/>
            <person name="Glavina del Rio T."/>
            <person name="Dalin E."/>
            <person name="Tice H."/>
            <person name="Bruce D."/>
            <person name="Goodwin L."/>
            <person name="Pitluck S."/>
            <person name="Kyrpides N."/>
            <person name="Mavromatis K."/>
            <person name="Ovchinnikova G."/>
            <person name="Daligault H."/>
            <person name="Detter J.C."/>
            <person name="Han C."/>
            <person name="Tapia R."/>
            <person name="Larimer F."/>
            <person name="Land M."/>
            <person name="Hauser L."/>
            <person name="Markowitz V."/>
            <person name="Cheng J.-F."/>
            <person name="Hugenholtz P."/>
            <person name="Woyke T."/>
            <person name="Wu D."/>
            <person name="Spring S."/>
            <person name="Schueler E."/>
            <person name="Brambilla E."/>
            <person name="Klenk H.-P."/>
            <person name="Eisen J.A."/>
        </authorList>
    </citation>
    <scope>NUCLEOTIDE SEQUENCE</scope>
    <source>
        <strain evidence="2">DSM 4017</strain>
    </source>
</reference>
<protein>
    <recommendedName>
        <fullName evidence="1">DUF1638 domain-containing protein</fullName>
    </recommendedName>
</protein>
<keyword evidence="3" id="KW-1185">Reference proteome</keyword>
<gene>
    <name evidence="2" type="ordered locus">Mzhil_1071</name>
</gene>
<dbReference type="EMBL" id="CP002101">
    <property type="protein sequence ID" value="AEH60927.1"/>
    <property type="molecule type" value="Genomic_DNA"/>
</dbReference>
<dbReference type="STRING" id="679901.Mzhil_1071"/>
<proteinExistence type="predicted"/>
<evidence type="ECO:0000313" key="2">
    <source>
        <dbReference type="EMBL" id="AEH60927.1"/>
    </source>
</evidence>
<dbReference type="AlphaFoldDB" id="F7XLZ6"/>
<dbReference type="InterPro" id="IPR012437">
    <property type="entry name" value="DUF1638"/>
</dbReference>
<dbReference type="KEGG" id="mzh:Mzhil_1071"/>
<dbReference type="Proteomes" id="UP000006622">
    <property type="component" value="Chromosome"/>
</dbReference>
<evidence type="ECO:0000313" key="3">
    <source>
        <dbReference type="Proteomes" id="UP000006622"/>
    </source>
</evidence>
<name>F7XLZ6_METZD</name>
<feature type="domain" description="DUF1638" evidence="1">
    <location>
        <begin position="97"/>
        <end position="269"/>
    </location>
</feature>
<evidence type="ECO:0000259" key="1">
    <source>
        <dbReference type="Pfam" id="PF07796"/>
    </source>
</evidence>
<organism evidence="2 3">
    <name type="scientific">Methanosalsum zhilinae (strain DSM 4017 / NBRC 107636 / OCM 62 / WeN5)</name>
    <name type="common">Methanohalophilus zhilinae</name>
    <dbReference type="NCBI Taxonomy" id="679901"/>
    <lineage>
        <taxon>Archaea</taxon>
        <taxon>Methanobacteriati</taxon>
        <taxon>Methanobacteriota</taxon>
        <taxon>Stenosarchaea group</taxon>
        <taxon>Methanomicrobia</taxon>
        <taxon>Methanosarcinales</taxon>
        <taxon>Methanosarcinaceae</taxon>
        <taxon>Methanosalsum</taxon>
    </lineage>
</organism>
<dbReference type="HOGENOM" id="CLU_091961_0_0_2"/>
<dbReference type="Pfam" id="PF07796">
    <property type="entry name" value="DUF1638"/>
    <property type="match status" value="1"/>
</dbReference>